<dbReference type="GO" id="GO:0008236">
    <property type="term" value="F:serine-type peptidase activity"/>
    <property type="evidence" value="ECO:0007669"/>
    <property type="project" value="UniProtKB-KW"/>
</dbReference>
<dbReference type="Gene3D" id="3.50.30.60">
    <property type="entry name" value="LD-carboxypeptidase A C-terminal domain-like"/>
    <property type="match status" value="1"/>
</dbReference>
<dbReference type="InterPro" id="IPR029062">
    <property type="entry name" value="Class_I_gatase-like"/>
</dbReference>
<dbReference type="InterPro" id="IPR040921">
    <property type="entry name" value="Peptidase_S66C"/>
</dbReference>
<feature type="active site" description="Charge relay system" evidence="6">
    <location>
        <position position="210"/>
    </location>
</feature>
<evidence type="ECO:0000313" key="9">
    <source>
        <dbReference type="EMBL" id="QDX94456.1"/>
    </source>
</evidence>
<reference evidence="9 10" key="1">
    <citation type="submission" date="2018-11" db="EMBL/GenBank/DDBJ databases">
        <title>Phylogenetic determinants of toxin gene distribution in genomes of Brevibacillus laterosporus.</title>
        <authorList>
            <person name="Glare T.R."/>
            <person name="Durrant A."/>
            <person name="Berry C."/>
            <person name="Palma L."/>
            <person name="Ormskirk M."/>
            <person name="Cox M.O."/>
        </authorList>
    </citation>
    <scope>NUCLEOTIDE SEQUENCE [LARGE SCALE GENOMIC DNA]</scope>
    <source>
        <strain evidence="9 10">1821L</strain>
    </source>
</reference>
<evidence type="ECO:0000256" key="5">
    <source>
        <dbReference type="ARBA" id="ARBA00022825"/>
    </source>
</evidence>
<feature type="active site" description="Nucleophile" evidence="6">
    <location>
        <position position="110"/>
    </location>
</feature>
<dbReference type="Pfam" id="PF02016">
    <property type="entry name" value="Peptidase_S66"/>
    <property type="match status" value="1"/>
</dbReference>
<feature type="active site" description="Charge relay system" evidence="6">
    <location>
        <position position="280"/>
    </location>
</feature>
<evidence type="ECO:0000256" key="3">
    <source>
        <dbReference type="ARBA" id="ARBA00022670"/>
    </source>
</evidence>
<keyword evidence="4" id="KW-0378">Hydrolase</keyword>
<evidence type="ECO:0000313" key="10">
    <source>
        <dbReference type="Proteomes" id="UP000319432"/>
    </source>
</evidence>
<evidence type="ECO:0000256" key="6">
    <source>
        <dbReference type="PIRSR" id="PIRSR028757-1"/>
    </source>
</evidence>
<dbReference type="Proteomes" id="UP000319432">
    <property type="component" value="Chromosome"/>
</dbReference>
<keyword evidence="5" id="KW-0720">Serine protease</keyword>
<dbReference type="SUPFAM" id="SSF141986">
    <property type="entry name" value="LD-carboxypeptidase A C-terminal domain-like"/>
    <property type="match status" value="1"/>
</dbReference>
<gene>
    <name evidence="9" type="ORF">EEL30_20515</name>
</gene>
<evidence type="ECO:0000256" key="1">
    <source>
        <dbReference type="ARBA" id="ARBA00010233"/>
    </source>
</evidence>
<protein>
    <submittedName>
        <fullName evidence="9">LD-carboxypeptidase</fullName>
    </submittedName>
</protein>
<feature type="domain" description="LD-carboxypeptidase C-terminal" evidence="8">
    <location>
        <begin position="179"/>
        <end position="294"/>
    </location>
</feature>
<dbReference type="AlphaFoldDB" id="A0A518VBT7"/>
<evidence type="ECO:0000256" key="2">
    <source>
        <dbReference type="ARBA" id="ARBA00022645"/>
    </source>
</evidence>
<dbReference type="GO" id="GO:0006508">
    <property type="term" value="P:proteolysis"/>
    <property type="evidence" value="ECO:0007669"/>
    <property type="project" value="UniProtKB-KW"/>
</dbReference>
<dbReference type="PANTHER" id="PTHR30237:SF2">
    <property type="entry name" value="MUREIN TETRAPEPTIDE CARBOXYPEPTIDASE"/>
    <property type="match status" value="1"/>
</dbReference>
<feature type="domain" description="LD-carboxypeptidase N-terminal" evidence="7">
    <location>
        <begin position="13"/>
        <end position="130"/>
    </location>
</feature>
<dbReference type="SUPFAM" id="SSF52317">
    <property type="entry name" value="Class I glutamine amidotransferase-like"/>
    <property type="match status" value="1"/>
</dbReference>
<keyword evidence="10" id="KW-1185">Reference proteome</keyword>
<dbReference type="PIRSF" id="PIRSF028757">
    <property type="entry name" value="LD-carboxypeptidase"/>
    <property type="match status" value="1"/>
</dbReference>
<dbReference type="InterPro" id="IPR003507">
    <property type="entry name" value="S66_fam"/>
</dbReference>
<dbReference type="CDD" id="cd07025">
    <property type="entry name" value="Peptidase_S66"/>
    <property type="match status" value="1"/>
</dbReference>
<dbReference type="Gene3D" id="3.40.50.10740">
    <property type="entry name" value="Class I glutamine amidotransferase-like"/>
    <property type="match status" value="1"/>
</dbReference>
<comment type="similarity">
    <text evidence="1">Belongs to the peptidase S66 family.</text>
</comment>
<name>A0A518VBT7_BRELA</name>
<dbReference type="InterPro" id="IPR040449">
    <property type="entry name" value="Peptidase_S66_N"/>
</dbReference>
<organism evidence="9 10">
    <name type="scientific">Brevibacillus laterosporus</name>
    <name type="common">Bacillus laterosporus</name>
    <dbReference type="NCBI Taxonomy" id="1465"/>
    <lineage>
        <taxon>Bacteria</taxon>
        <taxon>Bacillati</taxon>
        <taxon>Bacillota</taxon>
        <taxon>Bacilli</taxon>
        <taxon>Bacillales</taxon>
        <taxon>Paenibacillaceae</taxon>
        <taxon>Brevibacillus</taxon>
    </lineage>
</organism>
<evidence type="ECO:0000256" key="4">
    <source>
        <dbReference type="ARBA" id="ARBA00022801"/>
    </source>
</evidence>
<evidence type="ECO:0000259" key="8">
    <source>
        <dbReference type="Pfam" id="PF17676"/>
    </source>
</evidence>
<dbReference type="EMBL" id="CP033464">
    <property type="protein sequence ID" value="QDX94456.1"/>
    <property type="molecule type" value="Genomic_DNA"/>
</dbReference>
<keyword evidence="2 9" id="KW-0121">Carboxypeptidase</keyword>
<proteinExistence type="inferred from homology"/>
<evidence type="ECO:0000259" key="7">
    <source>
        <dbReference type="Pfam" id="PF02016"/>
    </source>
</evidence>
<dbReference type="OrthoDB" id="9807329at2"/>
<dbReference type="GO" id="GO:0004180">
    <property type="term" value="F:carboxypeptidase activity"/>
    <property type="evidence" value="ECO:0007669"/>
    <property type="project" value="UniProtKB-KW"/>
</dbReference>
<dbReference type="InterPro" id="IPR027478">
    <property type="entry name" value="LdcA_N"/>
</dbReference>
<dbReference type="PANTHER" id="PTHR30237">
    <property type="entry name" value="MURAMOYLTETRAPEPTIDE CARBOXYPEPTIDASE"/>
    <property type="match status" value="1"/>
</dbReference>
<keyword evidence="3" id="KW-0645">Protease</keyword>
<accession>A0A518VBT7</accession>
<dbReference type="Pfam" id="PF17676">
    <property type="entry name" value="Peptidase_S66C"/>
    <property type="match status" value="1"/>
</dbReference>
<dbReference type="InterPro" id="IPR027461">
    <property type="entry name" value="Carboxypeptidase_A_C_sf"/>
</dbReference>
<sequence length="312" mass="33773">MNKGRTLRAGDCVGLTAPASPIEGGRLEIAIQAVEAMGLRVKVGPSSYRSFGGYLSDTPENRVCELEAMFCDPDVNAIWCLRGGYGTPQLLDLIDYSIIVKNPKLFIGYSDITALHTAFMQEACLATLHGPMAAVEPINGFDPLSKEYMERVLFRTEPLGEIVNPLNEAIHCLVPGEASGIIVGGNLSLICTTLGTAYELDTTDKILFLEDVGEEPYQVDRMLTQLALAGKFSDANAIVLGSWEACLPKEGKESFTVEEIIERIIVPFQKPTLANIQIGHDPTNLPLPLGVRGTVIAHAGILRVEESLTKES</sequence>